<reference evidence="2" key="2">
    <citation type="submission" date="2020-09" db="EMBL/GenBank/DDBJ databases">
        <authorList>
            <person name="Sun Q."/>
            <person name="Zhou Y."/>
        </authorList>
    </citation>
    <scope>NUCLEOTIDE SEQUENCE</scope>
    <source>
        <strain evidence="2">CGMCC 1.15360</strain>
    </source>
</reference>
<dbReference type="InterPro" id="IPR006157">
    <property type="entry name" value="FolB_dom"/>
</dbReference>
<dbReference type="GO" id="GO:0004150">
    <property type="term" value="F:dihydroneopterin aldolase activity"/>
    <property type="evidence" value="ECO:0007669"/>
    <property type="project" value="InterPro"/>
</dbReference>
<dbReference type="Pfam" id="PF02152">
    <property type="entry name" value="FolB"/>
    <property type="match status" value="1"/>
</dbReference>
<gene>
    <name evidence="2" type="ORF">GCM10010990_28640</name>
</gene>
<name>A0A916Z5E0_9SPHN</name>
<evidence type="ECO:0000259" key="1">
    <source>
        <dbReference type="SMART" id="SM00905"/>
    </source>
</evidence>
<proteinExistence type="predicted"/>
<dbReference type="AlphaFoldDB" id="A0A916Z5E0"/>
<dbReference type="GO" id="GO:0006760">
    <property type="term" value="P:folic acid-containing compound metabolic process"/>
    <property type="evidence" value="ECO:0007669"/>
    <property type="project" value="InterPro"/>
</dbReference>
<dbReference type="SMART" id="SM00905">
    <property type="entry name" value="FolB"/>
    <property type="match status" value="1"/>
</dbReference>
<dbReference type="Gene3D" id="3.30.1130.10">
    <property type="match status" value="1"/>
</dbReference>
<dbReference type="EMBL" id="BMIP01000007">
    <property type="protein sequence ID" value="GGD77211.1"/>
    <property type="molecule type" value="Genomic_DNA"/>
</dbReference>
<protein>
    <recommendedName>
        <fullName evidence="1">Dihydroneopterin aldolase/epimerase domain-containing protein</fullName>
    </recommendedName>
</protein>
<sequence length="127" mass="13801">MNSSLPPTQSIWVRLKGYEVLADVGINPDEANRTQPLIISVEAEVIAKNIGSIVDTLDYRNIVSAIESLARSHIPLIENFGWRLAALCLEAGNVNRVSVEIDKPFALARGMAGVKVEIRRRGGIHGG</sequence>
<evidence type="ECO:0000313" key="2">
    <source>
        <dbReference type="EMBL" id="GGD77211.1"/>
    </source>
</evidence>
<comment type="caution">
    <text evidence="2">The sequence shown here is derived from an EMBL/GenBank/DDBJ whole genome shotgun (WGS) entry which is preliminary data.</text>
</comment>
<accession>A0A916Z5E0</accession>
<feature type="domain" description="Dihydroneopterin aldolase/epimerase" evidence="1">
    <location>
        <begin position="13"/>
        <end position="120"/>
    </location>
</feature>
<keyword evidence="3" id="KW-1185">Reference proteome</keyword>
<organism evidence="2 3">
    <name type="scientific">Croceicoccus mobilis</name>
    <dbReference type="NCBI Taxonomy" id="1703339"/>
    <lineage>
        <taxon>Bacteria</taxon>
        <taxon>Pseudomonadati</taxon>
        <taxon>Pseudomonadota</taxon>
        <taxon>Alphaproteobacteria</taxon>
        <taxon>Sphingomonadales</taxon>
        <taxon>Erythrobacteraceae</taxon>
        <taxon>Croceicoccus</taxon>
    </lineage>
</organism>
<dbReference type="RefSeq" id="WP_082922014.1">
    <property type="nucleotide sequence ID" value="NZ_BMIP01000007.1"/>
</dbReference>
<reference evidence="2" key="1">
    <citation type="journal article" date="2014" name="Int. J. Syst. Evol. Microbiol.">
        <title>Complete genome sequence of Corynebacterium casei LMG S-19264T (=DSM 44701T), isolated from a smear-ripened cheese.</title>
        <authorList>
            <consortium name="US DOE Joint Genome Institute (JGI-PGF)"/>
            <person name="Walter F."/>
            <person name="Albersmeier A."/>
            <person name="Kalinowski J."/>
            <person name="Ruckert C."/>
        </authorList>
    </citation>
    <scope>NUCLEOTIDE SEQUENCE</scope>
    <source>
        <strain evidence="2">CGMCC 1.15360</strain>
    </source>
</reference>
<evidence type="ECO:0000313" key="3">
    <source>
        <dbReference type="Proteomes" id="UP000612349"/>
    </source>
</evidence>
<dbReference type="OrthoDB" id="7580479at2"/>
<dbReference type="InterPro" id="IPR043133">
    <property type="entry name" value="GTP-CH-I_C/QueF"/>
</dbReference>
<dbReference type="SUPFAM" id="SSF55620">
    <property type="entry name" value="Tetrahydrobiopterin biosynthesis enzymes-like"/>
    <property type="match status" value="1"/>
</dbReference>
<dbReference type="Proteomes" id="UP000612349">
    <property type="component" value="Unassembled WGS sequence"/>
</dbReference>